<dbReference type="EMBL" id="AVPL01000061">
    <property type="protein sequence ID" value="KGN39950.1"/>
    <property type="molecule type" value="Genomic_DNA"/>
</dbReference>
<name>A0A0A0JR77_9MICO</name>
<dbReference type="Proteomes" id="UP000030013">
    <property type="component" value="Unassembled WGS sequence"/>
</dbReference>
<feature type="region of interest" description="Disordered" evidence="1">
    <location>
        <begin position="453"/>
        <end position="491"/>
    </location>
</feature>
<keyword evidence="3" id="KW-1185">Reference proteome</keyword>
<evidence type="ECO:0000313" key="3">
    <source>
        <dbReference type="Proteomes" id="UP000030013"/>
    </source>
</evidence>
<reference evidence="2 3" key="1">
    <citation type="submission" date="2013-08" db="EMBL/GenBank/DDBJ databases">
        <title>The genome sequence of Knoellia aerolata.</title>
        <authorList>
            <person name="Zhu W."/>
            <person name="Wang G."/>
        </authorList>
    </citation>
    <scope>NUCLEOTIDE SEQUENCE [LARGE SCALE GENOMIC DNA]</scope>
    <source>
        <strain evidence="2 3">DSM 18566</strain>
    </source>
</reference>
<dbReference type="eggNOG" id="ENOG5033XCU">
    <property type="taxonomic scope" value="Bacteria"/>
</dbReference>
<proteinExistence type="predicted"/>
<organism evidence="2 3">
    <name type="scientific">Knoellia aerolata DSM 18566</name>
    <dbReference type="NCBI Taxonomy" id="1385519"/>
    <lineage>
        <taxon>Bacteria</taxon>
        <taxon>Bacillati</taxon>
        <taxon>Actinomycetota</taxon>
        <taxon>Actinomycetes</taxon>
        <taxon>Micrococcales</taxon>
        <taxon>Intrasporangiaceae</taxon>
        <taxon>Knoellia</taxon>
    </lineage>
</organism>
<gene>
    <name evidence="2" type="ORF">N801_17745</name>
</gene>
<comment type="caution">
    <text evidence="2">The sequence shown here is derived from an EMBL/GenBank/DDBJ whole genome shotgun (WGS) entry which is preliminary data.</text>
</comment>
<accession>A0A0A0JR77</accession>
<sequence>MRVPDRRSVGELLVDCDLATRGMLANPDALEAAAMVRSWPEVVQAAHELLGALPTAQRVVRPGEEAADLVGERLHLMATAMDAQLRRRPWPGPGPADDELQNVAENLLRAHDLVRRYLRTADTPAPVLVADADAARTRILHTLYVGSHALTVAVRSMSGALQAREMKARPDAVSARQRRAQASALSVALSRLDAFEQVAGAEVYRYFPEALGGEHRESPVADRLSTAIVHWDVAAHRAMARSPSMATLVELTRVQTSLLAVTRVVLNAASMFDIADTHLDSTQLEPQLTAAESAWGFLHSTLRDLTANRHRAATVQLRSAGAELVHALTELVLDGTSVAEPATIAARIDVAATARTLAGALVAPHHKSALLLDAALHDGTRVSARGAQQLLTRLAGVPGSGVSASPQQSWLDPADVTAGRDIPPPAPIREAISHNIHTVDARSSLLAAAAIAATTPSRRPLPDPSHRTRSVGPELHQRQPALQRAAQYSRR</sequence>
<evidence type="ECO:0000256" key="1">
    <source>
        <dbReference type="SAM" id="MobiDB-lite"/>
    </source>
</evidence>
<evidence type="ECO:0000313" key="2">
    <source>
        <dbReference type="EMBL" id="KGN39950.1"/>
    </source>
</evidence>
<protein>
    <submittedName>
        <fullName evidence="2">Uncharacterized protein</fullName>
    </submittedName>
</protein>
<dbReference type="AlphaFoldDB" id="A0A0A0JR77"/>